<dbReference type="OrthoDB" id="3265515at2759"/>
<keyword evidence="4" id="KW-1185">Reference proteome</keyword>
<evidence type="ECO:0000256" key="1">
    <source>
        <dbReference type="SAM" id="MobiDB-lite"/>
    </source>
</evidence>
<protein>
    <recommendedName>
        <fullName evidence="2">RNase H type-1 domain-containing protein</fullName>
    </recommendedName>
</protein>
<feature type="non-terminal residue" evidence="3">
    <location>
        <position position="1"/>
    </location>
</feature>
<organism evidence="3 4">
    <name type="scientific">Gymnopus androsaceus JB14</name>
    <dbReference type="NCBI Taxonomy" id="1447944"/>
    <lineage>
        <taxon>Eukaryota</taxon>
        <taxon>Fungi</taxon>
        <taxon>Dikarya</taxon>
        <taxon>Basidiomycota</taxon>
        <taxon>Agaricomycotina</taxon>
        <taxon>Agaricomycetes</taxon>
        <taxon>Agaricomycetidae</taxon>
        <taxon>Agaricales</taxon>
        <taxon>Marasmiineae</taxon>
        <taxon>Omphalotaceae</taxon>
        <taxon>Gymnopus</taxon>
    </lineage>
</organism>
<feature type="region of interest" description="Disordered" evidence="1">
    <location>
        <begin position="119"/>
        <end position="157"/>
    </location>
</feature>
<name>A0A6A4I8H6_9AGAR</name>
<dbReference type="InterPro" id="IPR012337">
    <property type="entry name" value="RNaseH-like_sf"/>
</dbReference>
<dbReference type="Pfam" id="PF00075">
    <property type="entry name" value="RNase_H"/>
    <property type="match status" value="1"/>
</dbReference>
<dbReference type="InterPro" id="IPR036397">
    <property type="entry name" value="RNaseH_sf"/>
</dbReference>
<evidence type="ECO:0000259" key="2">
    <source>
        <dbReference type="PROSITE" id="PS50879"/>
    </source>
</evidence>
<proteinExistence type="predicted"/>
<feature type="domain" description="RNase H type-1" evidence="2">
    <location>
        <begin position="1"/>
        <end position="131"/>
    </location>
</feature>
<dbReference type="PROSITE" id="PS50879">
    <property type="entry name" value="RNASE_H_1"/>
    <property type="match status" value="1"/>
</dbReference>
<dbReference type="InterPro" id="IPR002156">
    <property type="entry name" value="RNaseH_domain"/>
</dbReference>
<sequence>DGSGIEGMIGSSAVLYKEGRRVSSLRMQIGKETEHEVFEGESVGPTLGLELLKKERSVSTVSLWIDNTAAISATGSTVSGPAHYLMDHFHSLLVQVKQRHPDLELKVGWVPGHEGVEGNEAADEEAKEAALRGSSPTRLLPHTLQKSLPKSCSAARK</sequence>
<dbReference type="AlphaFoldDB" id="A0A6A4I8H6"/>
<dbReference type="SUPFAM" id="SSF53098">
    <property type="entry name" value="Ribonuclease H-like"/>
    <property type="match status" value="1"/>
</dbReference>
<dbReference type="Proteomes" id="UP000799118">
    <property type="component" value="Unassembled WGS sequence"/>
</dbReference>
<dbReference type="Gene3D" id="3.30.420.10">
    <property type="entry name" value="Ribonuclease H-like superfamily/Ribonuclease H"/>
    <property type="match status" value="1"/>
</dbReference>
<accession>A0A6A4I8H6</accession>
<dbReference type="GO" id="GO:0003676">
    <property type="term" value="F:nucleic acid binding"/>
    <property type="evidence" value="ECO:0007669"/>
    <property type="project" value="InterPro"/>
</dbReference>
<gene>
    <name evidence="3" type="ORF">BT96DRAFT_755216</name>
</gene>
<evidence type="ECO:0000313" key="4">
    <source>
        <dbReference type="Proteomes" id="UP000799118"/>
    </source>
</evidence>
<dbReference type="CDD" id="cd09276">
    <property type="entry name" value="Rnase_HI_RT_non_LTR"/>
    <property type="match status" value="1"/>
</dbReference>
<dbReference type="GO" id="GO:0004523">
    <property type="term" value="F:RNA-DNA hybrid ribonuclease activity"/>
    <property type="evidence" value="ECO:0007669"/>
    <property type="project" value="InterPro"/>
</dbReference>
<dbReference type="EMBL" id="ML769399">
    <property type="protein sequence ID" value="KAE9406906.1"/>
    <property type="molecule type" value="Genomic_DNA"/>
</dbReference>
<feature type="non-terminal residue" evidence="3">
    <location>
        <position position="157"/>
    </location>
</feature>
<reference evidence="3" key="1">
    <citation type="journal article" date="2019" name="Environ. Microbiol.">
        <title>Fungal ecological strategies reflected in gene transcription - a case study of two litter decomposers.</title>
        <authorList>
            <person name="Barbi F."/>
            <person name="Kohler A."/>
            <person name="Barry K."/>
            <person name="Baskaran P."/>
            <person name="Daum C."/>
            <person name="Fauchery L."/>
            <person name="Ihrmark K."/>
            <person name="Kuo A."/>
            <person name="LaButti K."/>
            <person name="Lipzen A."/>
            <person name="Morin E."/>
            <person name="Grigoriev I.V."/>
            <person name="Henrissat B."/>
            <person name="Lindahl B."/>
            <person name="Martin F."/>
        </authorList>
    </citation>
    <scope>NUCLEOTIDE SEQUENCE</scope>
    <source>
        <strain evidence="3">JB14</strain>
    </source>
</reference>
<evidence type="ECO:0000313" key="3">
    <source>
        <dbReference type="EMBL" id="KAE9406906.1"/>
    </source>
</evidence>